<dbReference type="Proteomes" id="UP001056120">
    <property type="component" value="Linkage Group LG11"/>
</dbReference>
<keyword evidence="2" id="KW-1185">Reference proteome</keyword>
<organism evidence="1 2">
    <name type="scientific">Smallanthus sonchifolius</name>
    <dbReference type="NCBI Taxonomy" id="185202"/>
    <lineage>
        <taxon>Eukaryota</taxon>
        <taxon>Viridiplantae</taxon>
        <taxon>Streptophyta</taxon>
        <taxon>Embryophyta</taxon>
        <taxon>Tracheophyta</taxon>
        <taxon>Spermatophyta</taxon>
        <taxon>Magnoliopsida</taxon>
        <taxon>eudicotyledons</taxon>
        <taxon>Gunneridae</taxon>
        <taxon>Pentapetalae</taxon>
        <taxon>asterids</taxon>
        <taxon>campanulids</taxon>
        <taxon>Asterales</taxon>
        <taxon>Asteraceae</taxon>
        <taxon>Asteroideae</taxon>
        <taxon>Heliantheae alliance</taxon>
        <taxon>Millerieae</taxon>
        <taxon>Smallanthus</taxon>
    </lineage>
</organism>
<comment type="caution">
    <text evidence="1">The sequence shown here is derived from an EMBL/GenBank/DDBJ whole genome shotgun (WGS) entry which is preliminary data.</text>
</comment>
<protein>
    <submittedName>
        <fullName evidence="1">Uncharacterized protein</fullName>
    </submittedName>
</protein>
<sequence length="169" mass="19196">MFTALTKDPNNHVKDTAAWTLGRILEFLHGSIMKTPIITSANCQQIITVLLQSMKDAPNLAEKSCGGLYFLAQVTHREDAGESRLRTAAYETLNEVVRCSTDETVPMVLHIVPIIMMELHKTLEEQKLSSDEKESVFCRGIFGCYFWRESERYRPLCFCTGERLSWSGT</sequence>
<evidence type="ECO:0000313" key="2">
    <source>
        <dbReference type="Proteomes" id="UP001056120"/>
    </source>
</evidence>
<accession>A0ACB9HQ15</accession>
<reference evidence="2" key="1">
    <citation type="journal article" date="2022" name="Mol. Ecol. Resour.">
        <title>The genomes of chicory, endive, great burdock and yacon provide insights into Asteraceae palaeo-polyploidization history and plant inulin production.</title>
        <authorList>
            <person name="Fan W."/>
            <person name="Wang S."/>
            <person name="Wang H."/>
            <person name="Wang A."/>
            <person name="Jiang F."/>
            <person name="Liu H."/>
            <person name="Zhao H."/>
            <person name="Xu D."/>
            <person name="Zhang Y."/>
        </authorList>
    </citation>
    <scope>NUCLEOTIDE SEQUENCE [LARGE SCALE GENOMIC DNA]</scope>
    <source>
        <strain evidence="2">cv. Yunnan</strain>
    </source>
</reference>
<proteinExistence type="predicted"/>
<gene>
    <name evidence="1" type="ORF">L1987_33068</name>
</gene>
<reference evidence="1 2" key="2">
    <citation type="journal article" date="2022" name="Mol. Ecol. Resour.">
        <title>The genomes of chicory, endive, great burdock and yacon provide insights into Asteraceae paleo-polyploidization history and plant inulin production.</title>
        <authorList>
            <person name="Fan W."/>
            <person name="Wang S."/>
            <person name="Wang H."/>
            <person name="Wang A."/>
            <person name="Jiang F."/>
            <person name="Liu H."/>
            <person name="Zhao H."/>
            <person name="Xu D."/>
            <person name="Zhang Y."/>
        </authorList>
    </citation>
    <scope>NUCLEOTIDE SEQUENCE [LARGE SCALE GENOMIC DNA]</scope>
    <source>
        <strain evidence="2">cv. Yunnan</strain>
        <tissue evidence="1">Leaves</tissue>
    </source>
</reference>
<evidence type="ECO:0000313" key="1">
    <source>
        <dbReference type="EMBL" id="KAI3797805.1"/>
    </source>
</evidence>
<dbReference type="EMBL" id="CM042028">
    <property type="protein sequence ID" value="KAI3797805.1"/>
    <property type="molecule type" value="Genomic_DNA"/>
</dbReference>
<name>A0ACB9HQ15_9ASTR</name>